<evidence type="ECO:0000313" key="3">
    <source>
        <dbReference type="Proteomes" id="UP001140172"/>
    </source>
</evidence>
<sequence length="1029" mass="114308">ADDDLTYDSDEYDSAYDTDEYVPNSDSDSDSDDLKRVRESLATDSFREHEVSNWAVDVLSSFVVIADMKNTCKESDLIELPTIKAVFDLLLDVIEYEAKVSSEEAAEDALISAVASPTTDKRAGIWILNQYSSMSRPTLFKRMHMYCISHLARSPESSGASTDISGLHQAMNGLAERYSEMNKRALDEILEIYLKLIEQQDADPSTVLGVSEDDPRRYILHYMLRSHLECRTLFLDGSATTSKTGTEVIGSNRNWLGDAIRFEMRFGFSRLVVHASGTRSLHPLAEAIDVLFCDPSKPKRALEQPLDIGRTVGVFWLMYIVVNASSRDSKGDQQAANDDGDVEMKSTGAHTCQQWCDRFIDGCEDMLRKLVGREQEQITLHQLPKTIRNMPQPIPNGLPEVAQRSVRLYNSGPTSISSMRQSEGEQVLRSLFRVISAMGGAASSEDGVNGPATRVFGLLCNAAPVLVEIVVVRIDNQNVVKGLVRGLVEGWPLRMGGCETAGVNPQSIYALYRALQAIGECHRGVLSKNLQHVFSTLVKQVDVSPARLEHLVDLLATAAVHSKRLGPESYVREAVDGLRDVFLLKWRPLWKLCFGVHGRSPGGGWAKQMALIEALNRSVDSTWTIERVAVAECALRELVIIQEVLIALHDNDTKDVDQLTMLARALLSLVLTLARNSPGIERQSIERLVRILLLAESTINSDELNLLFSVGEGDKYALYGSIEALENDSTQSSDASKAKNDGASDLSTLLEGRLVSLYGSGASKKQEDAETVRVAEQMLWQNAVRPIPKYPRSGFQRRDQVDDSWTFVRPQPNGAKHADQKPGENRKMPRRPLIVLALLSVVRQSPASAMGVLGQLIEEYYADSMPNIPPTMVDQRLYKGRLQMQPVEMELIDDMRNNADLEQLVFALLQSEQGRESGRRIMSAVLVGLVVLWSGALLEPAKKRPKDLEFTVSIIDHVVAESECSGGIRHIAKLVPLMGGSDVARVLHVCVWRWILHRMPGAEDESHILIAHLLRRYIVSAAPLFRLFT</sequence>
<feature type="compositionally biased region" description="Acidic residues" evidence="1">
    <location>
        <begin position="1"/>
        <end position="20"/>
    </location>
</feature>
<dbReference type="AlphaFoldDB" id="A0A9W8LFX6"/>
<dbReference type="Proteomes" id="UP001140172">
    <property type="component" value="Unassembled WGS sequence"/>
</dbReference>
<proteinExistence type="predicted"/>
<feature type="non-terminal residue" evidence="2">
    <location>
        <position position="1029"/>
    </location>
</feature>
<feature type="region of interest" description="Disordered" evidence="1">
    <location>
        <begin position="1"/>
        <end position="34"/>
    </location>
</feature>
<name>A0A9W8LFX6_9FUNG</name>
<evidence type="ECO:0000256" key="1">
    <source>
        <dbReference type="SAM" id="MobiDB-lite"/>
    </source>
</evidence>
<dbReference type="OrthoDB" id="5550659at2759"/>
<comment type="caution">
    <text evidence="2">The sequence shown here is derived from an EMBL/GenBank/DDBJ whole genome shotgun (WGS) entry which is preliminary data.</text>
</comment>
<evidence type="ECO:0000313" key="2">
    <source>
        <dbReference type="EMBL" id="KAJ2777329.1"/>
    </source>
</evidence>
<accession>A0A9W8LFX6</accession>
<reference evidence="2" key="1">
    <citation type="submission" date="2022-07" db="EMBL/GenBank/DDBJ databases">
        <title>Phylogenomic reconstructions and comparative analyses of Kickxellomycotina fungi.</title>
        <authorList>
            <person name="Reynolds N.K."/>
            <person name="Stajich J.E."/>
            <person name="Barry K."/>
            <person name="Grigoriev I.V."/>
            <person name="Crous P."/>
            <person name="Smith M.E."/>
        </authorList>
    </citation>
    <scope>NUCLEOTIDE SEQUENCE</scope>
    <source>
        <strain evidence="2">BCRC 34489</strain>
    </source>
</reference>
<keyword evidence="3" id="KW-1185">Reference proteome</keyword>
<gene>
    <name evidence="2" type="ORF">GGI15_004543</name>
</gene>
<feature type="region of interest" description="Disordered" evidence="1">
    <location>
        <begin position="806"/>
        <end position="826"/>
    </location>
</feature>
<feature type="compositionally biased region" description="Basic and acidic residues" evidence="1">
    <location>
        <begin position="816"/>
        <end position="826"/>
    </location>
</feature>
<protein>
    <submittedName>
        <fullName evidence="2">Uncharacterized protein</fullName>
    </submittedName>
</protein>
<organism evidence="2 3">
    <name type="scientific">Coemansia interrupta</name>
    <dbReference type="NCBI Taxonomy" id="1126814"/>
    <lineage>
        <taxon>Eukaryota</taxon>
        <taxon>Fungi</taxon>
        <taxon>Fungi incertae sedis</taxon>
        <taxon>Zoopagomycota</taxon>
        <taxon>Kickxellomycotina</taxon>
        <taxon>Kickxellomycetes</taxon>
        <taxon>Kickxellales</taxon>
        <taxon>Kickxellaceae</taxon>
        <taxon>Coemansia</taxon>
    </lineage>
</organism>
<dbReference type="EMBL" id="JANBUM010000424">
    <property type="protein sequence ID" value="KAJ2777329.1"/>
    <property type="molecule type" value="Genomic_DNA"/>
</dbReference>